<protein>
    <submittedName>
        <fullName evidence="4">Autotransporter outer membrane beta-barrel domain-containing protein</fullName>
    </submittedName>
</protein>
<dbReference type="InterPro" id="IPR043990">
    <property type="entry name" value="AC_1"/>
</dbReference>
<dbReference type="InterPro" id="IPR005546">
    <property type="entry name" value="Autotransporte_beta"/>
</dbReference>
<evidence type="ECO:0000313" key="4">
    <source>
        <dbReference type="EMBL" id="QIE90089.1"/>
    </source>
</evidence>
<dbReference type="PANTHER" id="PTHR12338:SF5">
    <property type="entry name" value="ANTIGEN 43-RELATED"/>
    <property type="match status" value="1"/>
</dbReference>
<dbReference type="Pfam" id="PF18883">
    <property type="entry name" value="AC_1"/>
    <property type="match status" value="1"/>
</dbReference>
<feature type="signal peptide" evidence="2">
    <location>
        <begin position="1"/>
        <end position="27"/>
    </location>
</feature>
<dbReference type="EMBL" id="CP049140">
    <property type="protein sequence ID" value="QIE90089.1"/>
    <property type="molecule type" value="Genomic_DNA"/>
</dbReference>
<sequence>MRFKKTLLAIHVALAAGMLAHSGGAAAGSCSVDGSTLNCTTSIYWAPGDTSTYEKIVIDTTGENQSFTPTGFGIYGNSSKYTLKDVSITTASSKSDAIQANNGGSKISIDKLHIVTKGSSADGINVTENALNSEVRVGDGAIITAEGSGMGVRANTSKNGGKNLIELGAGAQITTNGSGANSIDGTGYAVYAGNRSLSANTYWGDAEVILGDGSTIVSKGSSAHAVYANRGGVIRLGDTSITTEKTNAYGIYAQTAADKNGDRGGQVYLGGDTSVTVTDGNRALYASGADSLIRAEAASVYRLDSSAASDVQNRKGVALYADKTGVIDLKMAAGSYLNGTTSTATDGVIDLAMDGATSQWFMTGNSNLTNLTLTNGAQLVYDRHDEHGAYTYKTLTVDGDFSGGGHLVMNTYLGDDTSETDKLAITGSTSGETRVTVNNTTGLGDETEQGIEMITVGGTSAGEFKSDRVTAGGYEYVLRRGGSFVGSTGADSDWFLTSYKPNDPDPEDPPPVDPPPVDPPPVDPPPVDPPGPVDPTPEDPDPVDPAPEQPGPVDPAPKPSDKDRVRQPEGGSYTANIAAANTMFLHRLHDRTGNLTYVDPDTGKEVTSMLWMRNVDGSTRWEDSTGQLKTEANRYVLQIGSDLYRKQTDNGDWVLGVMAGYANGNSTTKSRVTGYRSRGEIDGYSLGVYGTWYENKDDENGAYVDSWILYNEFDADVKGDQLAKESYDLKGITASIEAGKTFEVAKTESASYYVQPQAQVVYMGVKADSHREANGTKVTGKGDGNVMTRLGARAAVRSNQEGGFANTYGVEPYLETNWIHNSKDFGAKMGSSKFEMDGASDIFEVKLGATSKVNSRVNVWGEVGKQFGDNGYRDQAVTLGLKVNF</sequence>
<dbReference type="InterPro" id="IPR006315">
    <property type="entry name" value="OM_autotransptr_brl_dom"/>
</dbReference>
<gene>
    <name evidence="4" type="ORF">G5B91_29090</name>
</gene>
<dbReference type="SMART" id="SM00869">
    <property type="entry name" value="Autotransporter"/>
    <property type="match status" value="1"/>
</dbReference>
<keyword evidence="2" id="KW-0732">Signal</keyword>
<accession>A0A6G6J447</accession>
<dbReference type="SUPFAM" id="SSF103515">
    <property type="entry name" value="Autotransporter"/>
    <property type="match status" value="1"/>
</dbReference>
<dbReference type="GO" id="GO:0019867">
    <property type="term" value="C:outer membrane"/>
    <property type="evidence" value="ECO:0007669"/>
    <property type="project" value="InterPro"/>
</dbReference>
<dbReference type="InterPro" id="IPR011050">
    <property type="entry name" value="Pectin_lyase_fold/virulence"/>
</dbReference>
<evidence type="ECO:0000256" key="1">
    <source>
        <dbReference type="SAM" id="MobiDB-lite"/>
    </source>
</evidence>
<proteinExistence type="predicted"/>
<dbReference type="NCBIfam" id="TIGR01414">
    <property type="entry name" value="autotrans_barl"/>
    <property type="match status" value="1"/>
</dbReference>
<evidence type="ECO:0000259" key="3">
    <source>
        <dbReference type="PROSITE" id="PS51208"/>
    </source>
</evidence>
<feature type="compositionally biased region" description="Pro residues" evidence="1">
    <location>
        <begin position="511"/>
        <end position="535"/>
    </location>
</feature>
<organism evidence="4 5">
    <name type="scientific">Pseudomonas nitroreducens</name>
    <dbReference type="NCBI Taxonomy" id="46680"/>
    <lineage>
        <taxon>Bacteria</taxon>
        <taxon>Pseudomonadati</taxon>
        <taxon>Pseudomonadota</taxon>
        <taxon>Gammaproteobacteria</taxon>
        <taxon>Pseudomonadales</taxon>
        <taxon>Pseudomonadaceae</taxon>
        <taxon>Pseudomonas</taxon>
    </lineage>
</organism>
<evidence type="ECO:0000313" key="5">
    <source>
        <dbReference type="Proteomes" id="UP000501063"/>
    </source>
</evidence>
<dbReference type="SUPFAM" id="SSF51126">
    <property type="entry name" value="Pectin lyase-like"/>
    <property type="match status" value="1"/>
</dbReference>
<dbReference type="InterPro" id="IPR012332">
    <property type="entry name" value="Autotransporter_pectin_lyase_C"/>
</dbReference>
<dbReference type="PROSITE" id="PS51257">
    <property type="entry name" value="PROKAR_LIPOPROTEIN"/>
    <property type="match status" value="1"/>
</dbReference>
<dbReference type="Proteomes" id="UP000501063">
    <property type="component" value="Chromosome"/>
</dbReference>
<name>A0A6G6J447_PSENT</name>
<feature type="region of interest" description="Disordered" evidence="1">
    <location>
        <begin position="495"/>
        <end position="569"/>
    </location>
</feature>
<dbReference type="Gene3D" id="2.160.20.20">
    <property type="match status" value="1"/>
</dbReference>
<evidence type="ECO:0000256" key="2">
    <source>
        <dbReference type="SAM" id="SignalP"/>
    </source>
</evidence>
<dbReference type="InterPro" id="IPR036709">
    <property type="entry name" value="Autotransporte_beta_dom_sf"/>
</dbReference>
<dbReference type="Gene3D" id="2.40.128.130">
    <property type="entry name" value="Autotransporter beta-domain"/>
    <property type="match status" value="1"/>
</dbReference>
<dbReference type="KEGG" id="pnt:G5B91_29090"/>
<dbReference type="InterPro" id="IPR050909">
    <property type="entry name" value="Bact_Autotransporter_VF"/>
</dbReference>
<dbReference type="Pfam" id="PF03797">
    <property type="entry name" value="Autotransporter"/>
    <property type="match status" value="1"/>
</dbReference>
<feature type="chain" id="PRO_5026276340" evidence="2">
    <location>
        <begin position="28"/>
        <end position="885"/>
    </location>
</feature>
<dbReference type="PANTHER" id="PTHR12338">
    <property type="entry name" value="AUTOTRANSPORTER"/>
    <property type="match status" value="1"/>
</dbReference>
<dbReference type="PROSITE" id="PS51208">
    <property type="entry name" value="AUTOTRANSPORTER"/>
    <property type="match status" value="1"/>
</dbReference>
<dbReference type="RefSeq" id="WP_024766351.1">
    <property type="nucleotide sequence ID" value="NZ_CP049140.1"/>
</dbReference>
<dbReference type="CDD" id="cd01344">
    <property type="entry name" value="PL2_Passenger_AT"/>
    <property type="match status" value="1"/>
</dbReference>
<dbReference type="AlphaFoldDB" id="A0A6G6J447"/>
<feature type="domain" description="Autotransporter" evidence="3">
    <location>
        <begin position="603"/>
        <end position="885"/>
    </location>
</feature>
<reference evidence="4 5" key="1">
    <citation type="submission" date="2020-02" db="EMBL/GenBank/DDBJ databases">
        <title>Integrative conjugative elements (ICEs) and plasmids drive adaptation of Pseudomonas nitroreducens strain HBP1 to wastewater environment.</title>
        <authorList>
            <person name="Sentchilo V."/>
            <person name="Carraro N."/>
            <person name="Bertelli C."/>
            <person name="van der Meer J.R."/>
        </authorList>
    </citation>
    <scope>NUCLEOTIDE SEQUENCE [LARGE SCALE GENOMIC DNA]</scope>
    <source>
        <strain evidence="4 5">HBP1</strain>
    </source>
</reference>
<feature type="compositionally biased region" description="Pro residues" evidence="1">
    <location>
        <begin position="543"/>
        <end position="558"/>
    </location>
</feature>